<keyword evidence="2" id="KW-1185">Reference proteome</keyword>
<protein>
    <submittedName>
        <fullName evidence="1">Uncharacterized protein</fullName>
    </submittedName>
</protein>
<name>A0A8J2BWI7_9BACT</name>
<organism evidence="1 2">
    <name type="scientific">Candidatus Methylacidithermus pantelleriae</name>
    <dbReference type="NCBI Taxonomy" id="2744239"/>
    <lineage>
        <taxon>Bacteria</taxon>
        <taxon>Pseudomonadati</taxon>
        <taxon>Verrucomicrobiota</taxon>
        <taxon>Methylacidiphilae</taxon>
        <taxon>Methylacidiphilales</taxon>
        <taxon>Methylacidiphilaceae</taxon>
        <taxon>Candidatus Methylacidithermus</taxon>
    </lineage>
</organism>
<reference evidence="1" key="1">
    <citation type="submission" date="2021-02" db="EMBL/GenBank/DDBJ databases">
        <authorList>
            <person name="Cremers G."/>
            <person name="Picone N."/>
        </authorList>
    </citation>
    <scope>NUCLEOTIDE SEQUENCE</scope>
    <source>
        <strain evidence="1">PQ17</strain>
    </source>
</reference>
<gene>
    <name evidence="1" type="ORF">MPNT_80028</name>
</gene>
<accession>A0A8J2BWI7</accession>
<comment type="caution">
    <text evidence="1">The sequence shown here is derived from an EMBL/GenBank/DDBJ whole genome shotgun (WGS) entry which is preliminary data.</text>
</comment>
<evidence type="ECO:0000313" key="1">
    <source>
        <dbReference type="EMBL" id="CAF0704936.1"/>
    </source>
</evidence>
<dbReference type="AlphaFoldDB" id="A0A8J2BWI7"/>
<dbReference type="EMBL" id="CAJNOB010000070">
    <property type="protein sequence ID" value="CAF0704936.1"/>
    <property type="molecule type" value="Genomic_DNA"/>
</dbReference>
<sequence length="44" mass="5009">MCPPRQRLLAKPHLGSNQSLGYQDLTFMPNLAIDLSLWIERGRA</sequence>
<dbReference type="Proteomes" id="UP000663859">
    <property type="component" value="Unassembled WGS sequence"/>
</dbReference>
<evidence type="ECO:0000313" key="2">
    <source>
        <dbReference type="Proteomes" id="UP000663859"/>
    </source>
</evidence>
<proteinExistence type="predicted"/>